<dbReference type="InterPro" id="IPR036890">
    <property type="entry name" value="HATPase_C_sf"/>
</dbReference>
<dbReference type="SUPFAM" id="SSF47384">
    <property type="entry name" value="Homodimeric domain of signal transducing histidine kinase"/>
    <property type="match status" value="1"/>
</dbReference>
<feature type="transmembrane region" description="Helical" evidence="10">
    <location>
        <begin position="34"/>
        <end position="59"/>
    </location>
</feature>
<keyword evidence="5" id="KW-0547">Nucleotide-binding</keyword>
<evidence type="ECO:0000256" key="1">
    <source>
        <dbReference type="ARBA" id="ARBA00000085"/>
    </source>
</evidence>
<feature type="coiled-coil region" evidence="9">
    <location>
        <begin position="256"/>
        <end position="290"/>
    </location>
</feature>
<dbReference type="PROSITE" id="PS50109">
    <property type="entry name" value="HIS_KIN"/>
    <property type="match status" value="1"/>
</dbReference>
<dbReference type="CDD" id="cd00075">
    <property type="entry name" value="HATPase"/>
    <property type="match status" value="1"/>
</dbReference>
<evidence type="ECO:0000256" key="7">
    <source>
        <dbReference type="ARBA" id="ARBA00022840"/>
    </source>
</evidence>
<evidence type="ECO:0000256" key="6">
    <source>
        <dbReference type="ARBA" id="ARBA00022777"/>
    </source>
</evidence>
<dbReference type="InterPro" id="IPR003661">
    <property type="entry name" value="HisK_dim/P_dom"/>
</dbReference>
<feature type="transmembrane region" description="Helical" evidence="10">
    <location>
        <begin position="12"/>
        <end position="28"/>
    </location>
</feature>
<feature type="transmembrane region" description="Helical" evidence="10">
    <location>
        <begin position="198"/>
        <end position="220"/>
    </location>
</feature>
<keyword evidence="6" id="KW-0418">Kinase</keyword>
<evidence type="ECO:0000256" key="5">
    <source>
        <dbReference type="ARBA" id="ARBA00022741"/>
    </source>
</evidence>
<name>A0A1M6PK56_9CLOT</name>
<feature type="transmembrane region" description="Helical" evidence="10">
    <location>
        <begin position="132"/>
        <end position="148"/>
    </location>
</feature>
<comment type="catalytic activity">
    <reaction evidence="1">
        <text>ATP + protein L-histidine = ADP + protein N-phospho-L-histidine.</text>
        <dbReference type="EC" id="2.7.13.3"/>
    </reaction>
</comment>
<evidence type="ECO:0000256" key="9">
    <source>
        <dbReference type="SAM" id="Coils"/>
    </source>
</evidence>
<dbReference type="NCBIfam" id="TIGR00229">
    <property type="entry name" value="sensory_box"/>
    <property type="match status" value="1"/>
</dbReference>
<dbReference type="PRINTS" id="PR00344">
    <property type="entry name" value="BCTRLSENSOR"/>
</dbReference>
<dbReference type="InterPro" id="IPR000014">
    <property type="entry name" value="PAS"/>
</dbReference>
<organism evidence="12 13">
    <name type="scientific">Clostridium amylolyticum</name>
    <dbReference type="NCBI Taxonomy" id="1121298"/>
    <lineage>
        <taxon>Bacteria</taxon>
        <taxon>Bacillati</taxon>
        <taxon>Bacillota</taxon>
        <taxon>Clostridia</taxon>
        <taxon>Eubacteriales</taxon>
        <taxon>Clostridiaceae</taxon>
        <taxon>Clostridium</taxon>
    </lineage>
</organism>
<feature type="domain" description="Histidine kinase" evidence="11">
    <location>
        <begin position="421"/>
        <end position="641"/>
    </location>
</feature>
<dbReference type="SMART" id="SM00387">
    <property type="entry name" value="HATPase_c"/>
    <property type="match status" value="1"/>
</dbReference>
<keyword evidence="10" id="KW-1133">Transmembrane helix</keyword>
<evidence type="ECO:0000313" key="13">
    <source>
        <dbReference type="Proteomes" id="UP000184080"/>
    </source>
</evidence>
<dbReference type="RefSeq" id="WP_073012950.1">
    <property type="nucleotide sequence ID" value="NZ_FQZO01000017.1"/>
</dbReference>
<keyword evidence="9" id="KW-0175">Coiled coil</keyword>
<protein>
    <recommendedName>
        <fullName evidence="2">histidine kinase</fullName>
        <ecNumber evidence="2">2.7.13.3</ecNumber>
    </recommendedName>
</protein>
<reference evidence="12 13" key="1">
    <citation type="submission" date="2016-11" db="EMBL/GenBank/DDBJ databases">
        <authorList>
            <person name="Jaros S."/>
            <person name="Januszkiewicz K."/>
            <person name="Wedrychowicz H."/>
        </authorList>
    </citation>
    <scope>NUCLEOTIDE SEQUENCE [LARGE SCALE GENOMIC DNA]</scope>
    <source>
        <strain evidence="12 13">DSM 21864</strain>
    </source>
</reference>
<dbReference type="InterPro" id="IPR004358">
    <property type="entry name" value="Sig_transdc_His_kin-like_C"/>
</dbReference>
<dbReference type="InterPro" id="IPR036097">
    <property type="entry name" value="HisK_dim/P_sf"/>
</dbReference>
<dbReference type="AlphaFoldDB" id="A0A1M6PK56"/>
<accession>A0A1M6PK56</accession>
<dbReference type="InterPro" id="IPR003594">
    <property type="entry name" value="HATPase_dom"/>
</dbReference>
<feature type="transmembrane region" description="Helical" evidence="10">
    <location>
        <begin position="168"/>
        <end position="186"/>
    </location>
</feature>
<dbReference type="EC" id="2.7.13.3" evidence="2"/>
<proteinExistence type="predicted"/>
<dbReference type="FunFam" id="3.30.565.10:FF:000037">
    <property type="entry name" value="Hybrid sensor histidine kinase/response regulator"/>
    <property type="match status" value="1"/>
</dbReference>
<evidence type="ECO:0000256" key="3">
    <source>
        <dbReference type="ARBA" id="ARBA00022553"/>
    </source>
</evidence>
<keyword evidence="10" id="KW-0812">Transmembrane</keyword>
<keyword evidence="10" id="KW-0472">Membrane</keyword>
<keyword evidence="4" id="KW-0808">Transferase</keyword>
<dbReference type="SUPFAM" id="SSF55874">
    <property type="entry name" value="ATPase domain of HSP90 chaperone/DNA topoisomerase II/histidine kinase"/>
    <property type="match status" value="1"/>
</dbReference>
<dbReference type="Pfam" id="PF13426">
    <property type="entry name" value="PAS_9"/>
    <property type="match status" value="1"/>
</dbReference>
<evidence type="ECO:0000256" key="2">
    <source>
        <dbReference type="ARBA" id="ARBA00012438"/>
    </source>
</evidence>
<keyword evidence="8" id="KW-0902">Two-component regulatory system</keyword>
<dbReference type="GO" id="GO:0000155">
    <property type="term" value="F:phosphorelay sensor kinase activity"/>
    <property type="evidence" value="ECO:0007669"/>
    <property type="project" value="InterPro"/>
</dbReference>
<evidence type="ECO:0000313" key="12">
    <source>
        <dbReference type="EMBL" id="SHK08298.1"/>
    </source>
</evidence>
<evidence type="ECO:0000259" key="11">
    <source>
        <dbReference type="PROSITE" id="PS50109"/>
    </source>
</evidence>
<keyword evidence="3" id="KW-0597">Phosphoprotein</keyword>
<evidence type="ECO:0000256" key="8">
    <source>
        <dbReference type="ARBA" id="ARBA00023012"/>
    </source>
</evidence>
<dbReference type="InterPro" id="IPR005467">
    <property type="entry name" value="His_kinase_dom"/>
</dbReference>
<dbReference type="STRING" id="1121298.SAMN05444401_0541"/>
<dbReference type="Proteomes" id="UP000184080">
    <property type="component" value="Unassembled WGS sequence"/>
</dbReference>
<dbReference type="Pfam" id="PF00512">
    <property type="entry name" value="HisKA"/>
    <property type="match status" value="1"/>
</dbReference>
<dbReference type="Pfam" id="PF17159">
    <property type="entry name" value="MASE3"/>
    <property type="match status" value="1"/>
</dbReference>
<keyword evidence="13" id="KW-1185">Reference proteome</keyword>
<gene>
    <name evidence="12" type="ORF">SAMN05444401_0541</name>
</gene>
<evidence type="ECO:0000256" key="4">
    <source>
        <dbReference type="ARBA" id="ARBA00022679"/>
    </source>
</evidence>
<dbReference type="CDD" id="cd00130">
    <property type="entry name" value="PAS"/>
    <property type="match status" value="1"/>
</dbReference>
<dbReference type="Gene3D" id="1.10.287.130">
    <property type="match status" value="1"/>
</dbReference>
<keyword evidence="7" id="KW-0067">ATP-binding</keyword>
<dbReference type="InterPro" id="IPR033425">
    <property type="entry name" value="MASE3"/>
</dbReference>
<dbReference type="Gene3D" id="3.30.565.10">
    <property type="entry name" value="Histidine kinase-like ATPase, C-terminal domain"/>
    <property type="match status" value="1"/>
</dbReference>
<dbReference type="GO" id="GO:0005524">
    <property type="term" value="F:ATP binding"/>
    <property type="evidence" value="ECO:0007669"/>
    <property type="project" value="UniProtKB-KW"/>
</dbReference>
<dbReference type="CDD" id="cd00082">
    <property type="entry name" value="HisKA"/>
    <property type="match status" value="1"/>
</dbReference>
<dbReference type="SUPFAM" id="SSF55785">
    <property type="entry name" value="PYP-like sensor domain (PAS domain)"/>
    <property type="match status" value="1"/>
</dbReference>
<feature type="transmembrane region" description="Helical" evidence="10">
    <location>
        <begin position="66"/>
        <end position="86"/>
    </location>
</feature>
<dbReference type="EMBL" id="FQZO01000017">
    <property type="protein sequence ID" value="SHK08298.1"/>
    <property type="molecule type" value="Genomic_DNA"/>
</dbReference>
<dbReference type="InterPro" id="IPR035965">
    <property type="entry name" value="PAS-like_dom_sf"/>
</dbReference>
<evidence type="ECO:0000256" key="10">
    <source>
        <dbReference type="SAM" id="Phobius"/>
    </source>
</evidence>
<dbReference type="Gene3D" id="3.30.450.20">
    <property type="entry name" value="PAS domain"/>
    <property type="match status" value="1"/>
</dbReference>
<dbReference type="OrthoDB" id="9813394at2"/>
<sequence length="673" mass="78285">MKILKHYKNPYVEQSTLPIILIVLFVLLSEKNFLLFHSIVEIFAVIISFSLALIALGTVKISEGSYFTYIGISYGFVGVINIFHILTYKGINLLASDPNISTQLWIFQRYFEVASLLISFYFIDKKVNYKRLIAIDTIIVSFFIKIILNTDIFPECYIDGQGLTVFKIYSEYIICILFAYIIYLYYKDGGKHIKYNYVFLIYSMVFKIAGEYIFTLYIGVYDSLNTTAHLLNFISFCFLYKALFKSTITDPFSTVFKNLRDKAEELEKSNEEILKAKEKLEAEYERYKKVLNFLPEGIIIVKDEKIVYCNCKMLELIGLNPTDNLIDKSIYSIVEQEFHESLKLILNNDEELKDKSLEYKLKLMHKSCDVEISYLYMDDKEMSYYVFAVRDITDRKKAEEMRNIIAQKKKEEELNNEFFSNVSHELKTPINVIYTALQLENRYIDTLGTENIKKYNKIIKQNCLRLIKLVNNLIDITKIESGFFQPKLKVKNIVSIIEDITLSIVSYAQYKNINIIFDTDSEEVYVKCDEDLMERIMLNLLSNAVKYGKQGGVINIRIYNPKENFVTISIKDDGIGIPENMISKVFERFEKVDSSLSRNNEGSGIGLSIVKSLVEIQNGNIAIKSKVNEGTEFLLTFHEEEDKDITIMVNMERYTYEKNMIEKADIEFSDIYA</sequence>
<dbReference type="PANTHER" id="PTHR43547">
    <property type="entry name" value="TWO-COMPONENT HISTIDINE KINASE"/>
    <property type="match status" value="1"/>
</dbReference>
<dbReference type="Pfam" id="PF02518">
    <property type="entry name" value="HATPase_c"/>
    <property type="match status" value="1"/>
</dbReference>
<dbReference type="PANTHER" id="PTHR43547:SF2">
    <property type="entry name" value="HYBRID SIGNAL TRANSDUCTION HISTIDINE KINASE C"/>
    <property type="match status" value="1"/>
</dbReference>
<dbReference type="SMART" id="SM00388">
    <property type="entry name" value="HisKA"/>
    <property type="match status" value="1"/>
</dbReference>